<name>A0AAW5JZ27_9BACT</name>
<comment type="function">
    <text evidence="9 11">IGPS catalyzes the conversion of PRFAR and glutamine to IGP, AICAR and glutamate. The HisF subunit catalyzes the cyclization activity that produces IGP and AICAR from PRFAR using the ammonia provided by the HisH subunit.</text>
</comment>
<dbReference type="GO" id="GO:0005737">
    <property type="term" value="C:cytoplasm"/>
    <property type="evidence" value="ECO:0007669"/>
    <property type="project" value="UniProtKB-SubCell"/>
</dbReference>
<gene>
    <name evidence="11 13" type="primary">hisF</name>
    <name evidence="13" type="ORF">NE630_05125</name>
</gene>
<dbReference type="Pfam" id="PF00977">
    <property type="entry name" value="His_biosynth"/>
    <property type="match status" value="1"/>
</dbReference>
<dbReference type="SUPFAM" id="SSF51366">
    <property type="entry name" value="Ribulose-phoshate binding barrel"/>
    <property type="match status" value="1"/>
</dbReference>
<keyword evidence="5 11" id="KW-0963">Cytoplasm</keyword>
<dbReference type="PANTHER" id="PTHR21235">
    <property type="entry name" value="IMIDAZOLE GLYCEROL PHOSPHATE SYNTHASE SUBUNIT HISF/H IGP SYNTHASE SUBUNIT HISF/H"/>
    <property type="match status" value="1"/>
</dbReference>
<dbReference type="InterPro" id="IPR006062">
    <property type="entry name" value="His_biosynth"/>
</dbReference>
<feature type="active site" evidence="11">
    <location>
        <position position="130"/>
    </location>
</feature>
<feature type="active site" evidence="11">
    <location>
        <position position="11"/>
    </location>
</feature>
<evidence type="ECO:0000256" key="11">
    <source>
        <dbReference type="HAMAP-Rule" id="MF_01013"/>
    </source>
</evidence>
<evidence type="ECO:0000256" key="5">
    <source>
        <dbReference type="ARBA" id="ARBA00022490"/>
    </source>
</evidence>
<proteinExistence type="inferred from homology"/>
<dbReference type="CDD" id="cd04731">
    <property type="entry name" value="HisF"/>
    <property type="match status" value="1"/>
</dbReference>
<reference evidence="13 14" key="1">
    <citation type="submission" date="2022-06" db="EMBL/GenBank/DDBJ databases">
        <title>Isolation of gut microbiota from human fecal samples.</title>
        <authorList>
            <person name="Pamer E.G."/>
            <person name="Barat B."/>
            <person name="Waligurski E."/>
            <person name="Medina S."/>
            <person name="Paddock L."/>
            <person name="Mostad J."/>
        </authorList>
    </citation>
    <scope>NUCLEOTIDE SEQUENCE [LARGE SCALE GENOMIC DNA]</scope>
    <source>
        <strain evidence="13 14">DFI.9.90</strain>
    </source>
</reference>
<dbReference type="EC" id="4.3.2.10" evidence="11"/>
<keyword evidence="6 11" id="KW-0028">Amino-acid biosynthesis</keyword>
<dbReference type="InterPro" id="IPR050064">
    <property type="entry name" value="IGPS_HisA/HisF"/>
</dbReference>
<organism evidence="13 14">
    <name type="scientific">Cloacibacillus evryensis</name>
    <dbReference type="NCBI Taxonomy" id="508460"/>
    <lineage>
        <taxon>Bacteria</taxon>
        <taxon>Thermotogati</taxon>
        <taxon>Synergistota</taxon>
        <taxon>Synergistia</taxon>
        <taxon>Synergistales</taxon>
        <taxon>Synergistaceae</taxon>
        <taxon>Cloacibacillus</taxon>
    </lineage>
</organism>
<dbReference type="InterPro" id="IPR011060">
    <property type="entry name" value="RibuloseP-bd_barrel"/>
</dbReference>
<evidence type="ECO:0000256" key="10">
    <source>
        <dbReference type="ARBA" id="ARBA00047838"/>
    </source>
</evidence>
<keyword evidence="8 11" id="KW-0456">Lyase</keyword>
<dbReference type="Proteomes" id="UP001205919">
    <property type="component" value="Unassembled WGS sequence"/>
</dbReference>
<evidence type="ECO:0000256" key="2">
    <source>
        <dbReference type="ARBA" id="ARBA00005091"/>
    </source>
</evidence>
<dbReference type="InterPro" id="IPR013785">
    <property type="entry name" value="Aldolase_TIM"/>
</dbReference>
<evidence type="ECO:0000313" key="14">
    <source>
        <dbReference type="Proteomes" id="UP001205919"/>
    </source>
</evidence>
<dbReference type="PANTHER" id="PTHR21235:SF2">
    <property type="entry name" value="IMIDAZOLE GLYCEROL PHOSPHATE SYNTHASE HISHF"/>
    <property type="match status" value="1"/>
</dbReference>
<comment type="similarity">
    <text evidence="3 11 12">Belongs to the HisA/HisF family.</text>
</comment>
<dbReference type="GO" id="GO:0016829">
    <property type="term" value="F:lyase activity"/>
    <property type="evidence" value="ECO:0007669"/>
    <property type="project" value="UniProtKB-KW"/>
</dbReference>
<dbReference type="Gene3D" id="3.20.20.70">
    <property type="entry name" value="Aldolase class I"/>
    <property type="match status" value="1"/>
</dbReference>
<dbReference type="AlphaFoldDB" id="A0AAW5JZ27"/>
<comment type="pathway">
    <text evidence="2 11">Amino-acid biosynthesis; L-histidine biosynthesis; L-histidine from 5-phospho-alpha-D-ribose 1-diphosphate: step 5/9.</text>
</comment>
<comment type="subunit">
    <text evidence="4 11">Heterodimer of HisH and HisF.</text>
</comment>
<protein>
    <recommendedName>
        <fullName evidence="11">Imidazole glycerol phosphate synthase subunit HisF</fullName>
        <ecNumber evidence="11">4.3.2.10</ecNumber>
    </recommendedName>
    <alternativeName>
        <fullName evidence="11">IGP synthase cyclase subunit</fullName>
    </alternativeName>
    <alternativeName>
        <fullName evidence="11">IGP synthase subunit HisF</fullName>
    </alternativeName>
    <alternativeName>
        <fullName evidence="11">ImGP synthase subunit HisF</fullName>
        <shortName evidence="11">IGPS subunit HisF</shortName>
    </alternativeName>
</protein>
<evidence type="ECO:0000256" key="9">
    <source>
        <dbReference type="ARBA" id="ARBA00025475"/>
    </source>
</evidence>
<evidence type="ECO:0000256" key="7">
    <source>
        <dbReference type="ARBA" id="ARBA00023102"/>
    </source>
</evidence>
<keyword evidence="14" id="KW-1185">Reference proteome</keyword>
<evidence type="ECO:0000256" key="3">
    <source>
        <dbReference type="ARBA" id="ARBA00009667"/>
    </source>
</evidence>
<dbReference type="InterPro" id="IPR004651">
    <property type="entry name" value="HisF"/>
</dbReference>
<dbReference type="FunFam" id="3.20.20.70:FF:000006">
    <property type="entry name" value="Imidazole glycerol phosphate synthase subunit HisF"/>
    <property type="match status" value="1"/>
</dbReference>
<comment type="caution">
    <text evidence="13">The sequence shown here is derived from an EMBL/GenBank/DDBJ whole genome shotgun (WGS) entry which is preliminary data.</text>
</comment>
<comment type="subcellular location">
    <subcellularLocation>
        <location evidence="1 11">Cytoplasm</location>
    </subcellularLocation>
</comment>
<dbReference type="GO" id="GO:0000107">
    <property type="term" value="F:imidazoleglycerol-phosphate synthase activity"/>
    <property type="evidence" value="ECO:0007669"/>
    <property type="project" value="UniProtKB-UniRule"/>
</dbReference>
<evidence type="ECO:0000256" key="12">
    <source>
        <dbReference type="RuleBase" id="RU003657"/>
    </source>
</evidence>
<keyword evidence="7 11" id="KW-0368">Histidine biosynthesis</keyword>
<dbReference type="GO" id="GO:0000105">
    <property type="term" value="P:L-histidine biosynthetic process"/>
    <property type="evidence" value="ECO:0007669"/>
    <property type="project" value="UniProtKB-UniRule"/>
</dbReference>
<evidence type="ECO:0000256" key="1">
    <source>
        <dbReference type="ARBA" id="ARBA00004496"/>
    </source>
</evidence>
<evidence type="ECO:0000256" key="8">
    <source>
        <dbReference type="ARBA" id="ARBA00023239"/>
    </source>
</evidence>
<evidence type="ECO:0000313" key="13">
    <source>
        <dbReference type="EMBL" id="MCQ4813810.1"/>
    </source>
</evidence>
<evidence type="ECO:0000256" key="6">
    <source>
        <dbReference type="ARBA" id="ARBA00022605"/>
    </source>
</evidence>
<evidence type="ECO:0000256" key="4">
    <source>
        <dbReference type="ARBA" id="ARBA00011152"/>
    </source>
</evidence>
<dbReference type="HAMAP" id="MF_01013">
    <property type="entry name" value="HisF"/>
    <property type="match status" value="1"/>
</dbReference>
<comment type="catalytic activity">
    <reaction evidence="10 11">
        <text>5-[(5-phospho-1-deoxy-D-ribulos-1-ylimino)methylamino]-1-(5-phospho-beta-D-ribosyl)imidazole-4-carboxamide + L-glutamine = D-erythro-1-(imidazol-4-yl)glycerol 3-phosphate + 5-amino-1-(5-phospho-beta-D-ribosyl)imidazole-4-carboxamide + L-glutamate + H(+)</text>
        <dbReference type="Rhea" id="RHEA:24793"/>
        <dbReference type="ChEBI" id="CHEBI:15378"/>
        <dbReference type="ChEBI" id="CHEBI:29985"/>
        <dbReference type="ChEBI" id="CHEBI:58278"/>
        <dbReference type="ChEBI" id="CHEBI:58359"/>
        <dbReference type="ChEBI" id="CHEBI:58475"/>
        <dbReference type="ChEBI" id="CHEBI:58525"/>
        <dbReference type="EC" id="4.3.2.10"/>
    </reaction>
</comment>
<accession>A0AAW5JZ27</accession>
<dbReference type="NCBIfam" id="TIGR00735">
    <property type="entry name" value="hisF"/>
    <property type="match status" value="1"/>
</dbReference>
<dbReference type="EMBL" id="JANFYT010000008">
    <property type="protein sequence ID" value="MCQ4813810.1"/>
    <property type="molecule type" value="Genomic_DNA"/>
</dbReference>
<dbReference type="RefSeq" id="WP_008709434.1">
    <property type="nucleotide sequence ID" value="NZ_CABKQM010000003.1"/>
</dbReference>
<sequence length="277" mass="29701">MFAKRIIPCLDIKEGRVVKGVNFVGLRDAGDPVECAKAYEKAGADEIVFLDITATSDDRKTVVDLVRRVTAEVFVPITVGGGIRSVGDIREILRAGADKVSLNSAAVKNPALISEAAKVFGSQCVVVAIDAKRKGDGYWEVYTAGGRRPEHMDAFCWAVEAERLGAGEILLTSMDRDGTKAGYDLELTELISGSVNIPVIASGGAGEYSHFYDALTRGRADAVLAASLFHFNEIPIPALKEYLAGRGIPVRNNAEGRRAPYEMSQEEVGFFGICGEA</sequence>